<dbReference type="SUPFAM" id="SSF141318">
    <property type="entry name" value="TM0957-like"/>
    <property type="match status" value="1"/>
</dbReference>
<dbReference type="EMBL" id="CP053562">
    <property type="protein sequence ID" value="QPZ92564.1"/>
    <property type="molecule type" value="Genomic_DNA"/>
</dbReference>
<organism evidence="1 2">
    <name type="scientific">Thioclava electrotropha</name>
    <dbReference type="NCBI Taxonomy" id="1549850"/>
    <lineage>
        <taxon>Bacteria</taxon>
        <taxon>Pseudomonadati</taxon>
        <taxon>Pseudomonadota</taxon>
        <taxon>Alphaproteobacteria</taxon>
        <taxon>Rhodobacterales</taxon>
        <taxon>Paracoccaceae</taxon>
        <taxon>Thioclava</taxon>
    </lineage>
</organism>
<dbReference type="RefSeq" id="WP_083078273.1">
    <property type="nucleotide sequence ID" value="NZ_CP053562.1"/>
</dbReference>
<dbReference type="InterPro" id="IPR036215">
    <property type="entry name" value="TM0957-like_sf"/>
</dbReference>
<evidence type="ECO:0000313" key="2">
    <source>
        <dbReference type="Proteomes" id="UP000192422"/>
    </source>
</evidence>
<protein>
    <submittedName>
        <fullName evidence="1">DUF2291 domain-containing protein</fullName>
    </submittedName>
</protein>
<gene>
    <name evidence="1" type="ORF">AKL02_017835</name>
</gene>
<dbReference type="PIRSF" id="PIRSF033535">
    <property type="entry name" value="UCP033535_plp"/>
    <property type="match status" value="1"/>
</dbReference>
<reference evidence="1 2" key="1">
    <citation type="submission" date="2020-05" db="EMBL/GenBank/DDBJ databases">
        <title>Thioclava electrotropha strain Elox9 finished genome.</title>
        <authorList>
            <person name="Rowe A.R."/>
            <person name="Wilbanks E.G."/>
        </authorList>
    </citation>
    <scope>NUCLEOTIDE SEQUENCE [LARGE SCALE GENOMIC DNA]</scope>
    <source>
        <strain evidence="1 2">Elox9</strain>
    </source>
</reference>
<keyword evidence="2" id="KW-1185">Reference proteome</keyword>
<dbReference type="Proteomes" id="UP000192422">
    <property type="component" value="Chromosome"/>
</dbReference>
<accession>A0ABX6YZ66</accession>
<evidence type="ECO:0000313" key="1">
    <source>
        <dbReference type="EMBL" id="QPZ92564.1"/>
    </source>
</evidence>
<proteinExistence type="predicted"/>
<name>A0ABX6YZ66_9RHOB</name>
<sequence length="213" mass="22762">MNAAPLSAALLCAVLALPGCKIVPNPDPEAVAEANLTDAERMANWVETNWEPKVLPAVDEHTVAWADYASALQGGLEAVGQAYGMRPDEKASQYFFFVSGAGTVVTTKLESRAAQIGLDMDADGKEDIVLQLGPIVRGTALRDALPFVNFTDFRDQIEFAKLGRALNDRATANLPKLSDDIMGRKVTFTAVFGQKSATEKPLGVPLSIKAEGQ</sequence>
<dbReference type="Pfam" id="PF10054">
    <property type="entry name" value="DUF2291"/>
    <property type="match status" value="1"/>
</dbReference>
<dbReference type="InterPro" id="IPR014582">
    <property type="entry name" value="UCP033535_lipo"/>
</dbReference>